<reference evidence="2" key="1">
    <citation type="submission" date="2015-05" db="EMBL/GenBank/DDBJ databases">
        <title>Permanent draft genome of Rhodopirellula islandicus K833.</title>
        <authorList>
            <person name="Kizina J."/>
            <person name="Richter M."/>
            <person name="Glockner F.O."/>
            <person name="Harder J."/>
        </authorList>
    </citation>
    <scope>NUCLEOTIDE SEQUENCE [LARGE SCALE GENOMIC DNA]</scope>
    <source>
        <strain evidence="2">K833</strain>
    </source>
</reference>
<feature type="region of interest" description="Disordered" evidence="1">
    <location>
        <begin position="1"/>
        <end position="25"/>
    </location>
</feature>
<gene>
    <name evidence="2" type="ORF">RISK_002312</name>
</gene>
<dbReference type="EMBL" id="LECT01000017">
    <property type="protein sequence ID" value="KLU05680.1"/>
    <property type="molecule type" value="Genomic_DNA"/>
</dbReference>
<dbReference type="STRING" id="595434.RISK_002312"/>
<evidence type="ECO:0000256" key="1">
    <source>
        <dbReference type="SAM" id="MobiDB-lite"/>
    </source>
</evidence>
<name>A0A0J1BGL5_RHOIS</name>
<comment type="caution">
    <text evidence="2">The sequence shown here is derived from an EMBL/GenBank/DDBJ whole genome shotgun (WGS) entry which is preliminary data.</text>
</comment>
<protein>
    <submittedName>
        <fullName evidence="2">Uncharacterized protein</fullName>
    </submittedName>
</protein>
<dbReference type="AlphaFoldDB" id="A0A0J1BGL5"/>
<sequence>MKRGVLRWGAKRTQSLESDAGQVEVRSKPAFSTPVCLAPNEIPSPSNLPQPIST</sequence>
<evidence type="ECO:0000313" key="2">
    <source>
        <dbReference type="EMBL" id="KLU05680.1"/>
    </source>
</evidence>
<accession>A0A0J1BGL5</accession>
<dbReference type="Proteomes" id="UP000036367">
    <property type="component" value="Unassembled WGS sequence"/>
</dbReference>
<keyword evidence="3" id="KW-1185">Reference proteome</keyword>
<organism evidence="2 3">
    <name type="scientific">Rhodopirellula islandica</name>
    <dbReference type="NCBI Taxonomy" id="595434"/>
    <lineage>
        <taxon>Bacteria</taxon>
        <taxon>Pseudomonadati</taxon>
        <taxon>Planctomycetota</taxon>
        <taxon>Planctomycetia</taxon>
        <taxon>Pirellulales</taxon>
        <taxon>Pirellulaceae</taxon>
        <taxon>Rhodopirellula</taxon>
    </lineage>
</organism>
<proteinExistence type="predicted"/>
<dbReference type="PATRIC" id="fig|595434.4.peg.2205"/>
<evidence type="ECO:0000313" key="3">
    <source>
        <dbReference type="Proteomes" id="UP000036367"/>
    </source>
</evidence>